<organism evidence="2 3">
    <name type="scientific">Actinoplanes sichuanensis</name>
    <dbReference type="NCBI Taxonomy" id="512349"/>
    <lineage>
        <taxon>Bacteria</taxon>
        <taxon>Bacillati</taxon>
        <taxon>Actinomycetota</taxon>
        <taxon>Actinomycetes</taxon>
        <taxon>Micromonosporales</taxon>
        <taxon>Micromonosporaceae</taxon>
        <taxon>Actinoplanes</taxon>
    </lineage>
</organism>
<sequence>MFTRRGLLGLSLVCGTGVLWSAALIVAYAFAARPVITPIAVGFAAILTVPGFAAGILANRRGYQTRRPRRLWSLASWVPPHVPVWAAAAAALAFFGFWLALVLAFTALDGTPQIRGDQYLLVDHDREKIVDRAAYDRQIDHETQISLGVLGAFAVGGTFLCAARATDHEEG</sequence>
<keyword evidence="1" id="KW-1133">Transmembrane helix</keyword>
<feature type="transmembrane region" description="Helical" evidence="1">
    <location>
        <begin position="41"/>
        <end position="63"/>
    </location>
</feature>
<comment type="caution">
    <text evidence="2">The sequence shown here is derived from an EMBL/GenBank/DDBJ whole genome shotgun (WGS) entry which is preliminary data.</text>
</comment>
<gene>
    <name evidence="2" type="ORF">ACFQ5G_22955</name>
</gene>
<evidence type="ECO:0000313" key="2">
    <source>
        <dbReference type="EMBL" id="MFD1368222.1"/>
    </source>
</evidence>
<dbReference type="EMBL" id="JBHTMK010000033">
    <property type="protein sequence ID" value="MFD1368222.1"/>
    <property type="molecule type" value="Genomic_DNA"/>
</dbReference>
<keyword evidence="1" id="KW-0472">Membrane</keyword>
<feature type="transmembrane region" description="Helical" evidence="1">
    <location>
        <begin position="84"/>
        <end position="108"/>
    </location>
</feature>
<reference evidence="3" key="1">
    <citation type="journal article" date="2019" name="Int. J. Syst. Evol. Microbiol.">
        <title>The Global Catalogue of Microorganisms (GCM) 10K type strain sequencing project: providing services to taxonomists for standard genome sequencing and annotation.</title>
        <authorList>
            <consortium name="The Broad Institute Genomics Platform"/>
            <consortium name="The Broad Institute Genome Sequencing Center for Infectious Disease"/>
            <person name="Wu L."/>
            <person name="Ma J."/>
        </authorList>
    </citation>
    <scope>NUCLEOTIDE SEQUENCE [LARGE SCALE GENOMIC DNA]</scope>
    <source>
        <strain evidence="3">CCM 7526</strain>
    </source>
</reference>
<keyword evidence="3" id="KW-1185">Reference proteome</keyword>
<name>A0ABW4ADP2_9ACTN</name>
<keyword evidence="1" id="KW-0812">Transmembrane</keyword>
<accession>A0ABW4ADP2</accession>
<protein>
    <submittedName>
        <fullName evidence="2">Uncharacterized protein</fullName>
    </submittedName>
</protein>
<dbReference type="RefSeq" id="WP_317791331.1">
    <property type="nucleotide sequence ID" value="NZ_AP028461.1"/>
</dbReference>
<proteinExistence type="predicted"/>
<evidence type="ECO:0000313" key="3">
    <source>
        <dbReference type="Proteomes" id="UP001597183"/>
    </source>
</evidence>
<dbReference type="Proteomes" id="UP001597183">
    <property type="component" value="Unassembled WGS sequence"/>
</dbReference>
<evidence type="ECO:0000256" key="1">
    <source>
        <dbReference type="SAM" id="Phobius"/>
    </source>
</evidence>
<feature type="transmembrane region" description="Helical" evidence="1">
    <location>
        <begin position="145"/>
        <end position="163"/>
    </location>
</feature>